<dbReference type="RefSeq" id="WP_143412039.1">
    <property type="nucleotide sequence ID" value="NZ_FUWO01000006.1"/>
</dbReference>
<protein>
    <submittedName>
        <fullName evidence="1">Uncharacterized protein</fullName>
    </submittedName>
</protein>
<dbReference type="Proteomes" id="UP000189941">
    <property type="component" value="Unassembled WGS sequence"/>
</dbReference>
<dbReference type="OrthoDB" id="1779612at2"/>
<evidence type="ECO:0000313" key="2">
    <source>
        <dbReference type="Proteomes" id="UP000189941"/>
    </source>
</evidence>
<dbReference type="AlphaFoldDB" id="A0A1T4L363"/>
<sequence length="262" mass="29763">MDYNNRLRKYNPLFMDEYTSEEYNVPNMIRIVDDAVRKGIDVCEGSIGWTSKEKGVEIFHIYDEALKLSKINFVPALIVDDIYLVDPLDRTTFISIESYYSNIQQSKIAELQNIAFCLGAKHYRVEMVEFSAEEYSGKHKFNSQLNVTNSDVDVSLSSSKSVVQKSLAVGNFSNSNEPIRPSLKWFSTDNNIKNLIEMRCSETNKHNILDITIELSNSSSANISKSMAANIKAVAGGFGIKSNFEENSDKDYNSKLLYYLEF</sequence>
<evidence type="ECO:0000313" key="1">
    <source>
        <dbReference type="EMBL" id="SJZ49028.1"/>
    </source>
</evidence>
<organism evidence="1 2">
    <name type="scientific">Globicatella sulfidifaciens DSM 15739</name>
    <dbReference type="NCBI Taxonomy" id="1121925"/>
    <lineage>
        <taxon>Bacteria</taxon>
        <taxon>Bacillati</taxon>
        <taxon>Bacillota</taxon>
        <taxon>Bacilli</taxon>
        <taxon>Lactobacillales</taxon>
        <taxon>Aerococcaceae</taxon>
        <taxon>Globicatella</taxon>
    </lineage>
</organism>
<reference evidence="2" key="1">
    <citation type="submission" date="2017-02" db="EMBL/GenBank/DDBJ databases">
        <authorList>
            <person name="Varghese N."/>
            <person name="Submissions S."/>
        </authorList>
    </citation>
    <scope>NUCLEOTIDE SEQUENCE [LARGE SCALE GENOMIC DNA]</scope>
    <source>
        <strain evidence="2">DSM 15739</strain>
    </source>
</reference>
<name>A0A1T4L363_9LACT</name>
<gene>
    <name evidence="1" type="ORF">SAMN02746011_00957</name>
</gene>
<dbReference type="EMBL" id="FUWO01000006">
    <property type="protein sequence ID" value="SJZ49028.1"/>
    <property type="molecule type" value="Genomic_DNA"/>
</dbReference>
<keyword evidence="2" id="KW-1185">Reference proteome</keyword>
<proteinExistence type="predicted"/>
<accession>A0A1T4L363</accession>